<dbReference type="PANTHER" id="PTHR34776:SF1">
    <property type="entry name" value="F17F16.3 PROTEIN"/>
    <property type="match status" value="1"/>
</dbReference>
<evidence type="ECO:0000313" key="2">
    <source>
        <dbReference type="EMBL" id="KAK9821289.1"/>
    </source>
</evidence>
<dbReference type="AlphaFoldDB" id="A0AAW1QIK4"/>
<comment type="caution">
    <text evidence="2">The sequence shown here is derived from an EMBL/GenBank/DDBJ whole genome shotgun (WGS) entry which is preliminary data.</text>
</comment>
<organism evidence="2 3">
    <name type="scientific">Elliptochloris bilobata</name>
    <dbReference type="NCBI Taxonomy" id="381761"/>
    <lineage>
        <taxon>Eukaryota</taxon>
        <taxon>Viridiplantae</taxon>
        <taxon>Chlorophyta</taxon>
        <taxon>core chlorophytes</taxon>
        <taxon>Trebouxiophyceae</taxon>
        <taxon>Trebouxiophyceae incertae sedis</taxon>
        <taxon>Elliptochloris clade</taxon>
        <taxon>Elliptochloris</taxon>
    </lineage>
</organism>
<keyword evidence="3" id="KW-1185">Reference proteome</keyword>
<dbReference type="EMBL" id="JALJOU010000104">
    <property type="protein sequence ID" value="KAK9821289.1"/>
    <property type="molecule type" value="Genomic_DNA"/>
</dbReference>
<proteinExistence type="predicted"/>
<dbReference type="Proteomes" id="UP001445335">
    <property type="component" value="Unassembled WGS sequence"/>
</dbReference>
<name>A0AAW1QIK4_9CHLO</name>
<protein>
    <submittedName>
        <fullName evidence="2">Uncharacterized protein</fullName>
    </submittedName>
</protein>
<reference evidence="2 3" key="1">
    <citation type="journal article" date="2024" name="Nat. Commun.">
        <title>Phylogenomics reveals the evolutionary origins of lichenization in chlorophyte algae.</title>
        <authorList>
            <person name="Puginier C."/>
            <person name="Libourel C."/>
            <person name="Otte J."/>
            <person name="Skaloud P."/>
            <person name="Haon M."/>
            <person name="Grisel S."/>
            <person name="Petersen M."/>
            <person name="Berrin J.G."/>
            <person name="Delaux P.M."/>
            <person name="Dal Grande F."/>
            <person name="Keller J."/>
        </authorList>
    </citation>
    <scope>NUCLEOTIDE SEQUENCE [LARGE SCALE GENOMIC DNA]</scope>
    <source>
        <strain evidence="2 3">SAG 245.80</strain>
    </source>
</reference>
<gene>
    <name evidence="2" type="ORF">WJX81_000546</name>
</gene>
<dbReference type="PANTHER" id="PTHR34776">
    <property type="entry name" value="F17F16.3 PROTEIN"/>
    <property type="match status" value="1"/>
</dbReference>
<evidence type="ECO:0000313" key="3">
    <source>
        <dbReference type="Proteomes" id="UP001445335"/>
    </source>
</evidence>
<sequence>MSKKGSAEQAKSERHTRGRGDVGAQQLVGEEHLENELEEGRIYFLYRPRVRLPEAEPRPPRALLRIHRGLILLADFKRFYYTCKRNYCVARAVSESMESKLRAWDQVRHGICSTLLSNLTIYKGLGPREYETKTCGVRRKEAAQVAGKGLYSIALRIFKEDLTKPNPPGAGLLPKQKAVFPEDKMKLFEGVPRYAWIPVIDPSLLDYPHCELLFIGAKFNPEVDPSVDAHLAEIEEAEREGDIDDKALVERLRQELQADMAGIKVEPAVEGSWV</sequence>
<feature type="compositionally biased region" description="Basic and acidic residues" evidence="1">
    <location>
        <begin position="10"/>
        <end position="20"/>
    </location>
</feature>
<feature type="region of interest" description="Disordered" evidence="1">
    <location>
        <begin position="1"/>
        <end position="25"/>
    </location>
</feature>
<evidence type="ECO:0000256" key="1">
    <source>
        <dbReference type="SAM" id="MobiDB-lite"/>
    </source>
</evidence>
<accession>A0AAW1QIK4</accession>